<name>A0A4Q9GMJ2_9MICO</name>
<keyword evidence="8" id="KW-0418">Kinase</keyword>
<feature type="domain" description="Bacterial Ig-like" evidence="20">
    <location>
        <begin position="918"/>
        <end position="1006"/>
    </location>
</feature>
<dbReference type="Gene3D" id="2.60.40.10">
    <property type="entry name" value="Immunoglobulins"/>
    <property type="match status" value="6"/>
</dbReference>
<sequence>MTTVRPLLSAVLAFALVTASFSVPLVALADEAPTAAPEVSVVETPAAEPTAEPEPSPAPVVETPVAEPSPAAPVEPTAAPTVIPSPEATAPPTIGKLPAKVAKGATALAAQAAALADGVRLYTVPSGVHAVEIVAWGAGAQKPQYGNGATGKGGGVRSTLAVVPGQVLQITEGAIGGGGASGASYYVAAGAGGGATDVRVGACAATGECGLADRVIVAGAGGGPGAVTGTDPNNSHCGGNGGANADGSGNRGCSYTEANGWPGAGGGATATAAGGGGGGGSGSGARVGSAGALGVGGNAGGSGSSGSGGGGGGAGYYGGGGGGGGDAGGGGGGGSSWFSPTTLSGSFLGSSNGGAGSVTVTALTPTVSSATVLAVAPTTGTASQPITLKATVTPNGSEGTVSFVQNQAPILDCQAVPVVSGVASCATTSFRTLGDRVIRATFSGTTTVLASQSSTVTSTTTRATSTTAVTSSANPQSAGAQVVYSAKTTPAATGGTVNFLEGATAIPGCTGVGIDSTTGIATCSFTNVTAGTRSITAQYSGNADYTASTSPAFSQQVTGASTVTSLRTDATPTGLGGGVTFTSTTLPAPTAGTVRFSSNGTTIPGCATVAVSAANGEAVCGTTFTSTGGYAIIAVYSGSVDYAASTSGTVTQTVTSDPAGYNSSKRYTVPAGVYGIRIEAWGAAGQKPQYGNGAPGTGGGVSSVLAVTPGQVLQVTVGGVGGGGSSGASYYVPAGAGGGASDIRIGDCAATSSCALADRVVVAGAGAGPGAVTGQDPRTSHCGGNGGANADGSGTRGCSYTEANGWPGAGGGATATTAGGGGGGGFGSGARVGSAGALGVGGNGGGSGSSGSGGGGGGAGYYGGGGGGGGDMGGGGGGGSSWFSPTNLSGSFLGSSNGGDGRVTITALPATAVTTTTVTSSPTTNAAGNAVVLTATVATGTHTGTVGFTMNGAPITGCTAAPVTSGTATCSTLSFRSVGTSTVRAVYSGSATSLPSQSAAITQTTTKASTVTVVTSGAATVPAGTQLVYTATVNPAPTGGSVTFREGGVAVADCTNVGLNTTTGVATCSRTYTSSGTRTVTAVFGGNDDYTTSTSAAFSQPVTAAPTTTTLVSDLNPSAVGVGVEFTATVSPAPTAGTVAFTDNGVTLVGCGAIAVDPANGIARCLAKPTSVGANAIVARYSGADDYVTSSSASLSQVVSAITANFANPGTRSFTVPQGWSSIRVEAWGAAGQKPTYGNGAPGTGGGVSSVLAVTPGQVLQVTVGGVGGGGSSGASYYVPAGAGGGASDIRVGACAATSSCALTDRVVVAGAGAGPGAVTGQDPRTSHCGGNGGANADGSGTRGCSYTEANGWPGAGGGATATTAGGGGGGGSGSGARVGSAGALGVGGNGGGSGSSGSGGGGGGAGYYGGGGGGGGDMGGGGGGGSSWFSPTNLSGSFLGSSNGGNGRITITHAATKLVLTQSQTGDLGIGSTRVISGVITDSAGNTVTTGPDSTRLVSFGQNSGPGDVTGYLENVAAVAGVASITVTGSALGNLNITGYMPGFPYTLTNFTIVKGAQTITFPQPTTSGVYGTTFSVAPTASSGLPVTVTATGGCTITGTTVTVTSGTTPCALSASQAGSETFLAAPDAAISVTTAKAAQAAVTVTGPASAAFGSTVTFTAGGGSGSGTFSYAWAGPCSYVGRTDTTFSYRVTEAGSSCPVTVLRSSDANYTARSFTVTLATVKHVASVDAAPRTVVYGEADPSLGFNLSNLPTGTVGSEFTLTGSAACSRAAGTNVGSYTITCLPGTLANANLRFVAGSTSSLSITPAAVTVTAPTQEIRYGQAPSLQPAYSGLVYGQTAPSGVATCTSGASSTAQVGSYPITCSGAVSGNYTFGYVAGTVTITKADQMITFAQPASPAGFGSSFVVAPTATSGLPVTVHAGGGCTVSDLTVTMTSGSASCVLTASQSGGTNYLAATNVIRTVSATKVAQAALSVTVDASATYGDEVTAVFGGGSGSGGWSLSTSTPAVCVISASSGSGVTLLMVSGTGSCVIGATKAGDDDYVVASRSVVIQAVPRELRVVATPKTKTYGDADRAFAFTLDNYALGDGRGSIMGNPVCTRETGEDVGDYAITCAPGTLANSNYRIVTGGAADLTIVQRDLLITASGDEMVYGETVPVITPSYDGLANGDTAPATPPVCETDATSTANTGDYESRCSGAVDRNYDVSYATGTVGIVKAQQVITFAQPTSPAPFDSSFTVTPTVASGLPVTVVAAGGCSITGDTVTMTSGTTDCVLTASQPGNGNHVAADDVVITVMASKIAQALVALAGQANAVYGTSITVTASGGSGVGVWSFDSVDPAVCAITGTDATTATLELVAGAGDCSVSATRAGDADYEPATAGSVTVAQKATLAIDAVDATRTYGDADPAFDWTTSGYVRSDRSETVALSGDADCSRTTGENVGDRTITCSPGSLSSANYAFATGSTAELSITKRALTITASDAGMVEGDVVPTINPSYAGLAARDTSPSTPPNCLVDASPSSTAGDYATECVGAADGNYTISYVPGTLTINPAAAVVDDEDDASGGSTTGTDPDTGTGGSDPDTDGTVRAASTLGDGVPVYAWVVGGLLLLFLAGGAILFAIRRRALIAE</sequence>
<dbReference type="RefSeq" id="WP_130980103.1">
    <property type="nucleotide sequence ID" value="NZ_SISG01000001.1"/>
</dbReference>
<dbReference type="EMBL" id="SISG01000001">
    <property type="protein sequence ID" value="TBN55992.1"/>
    <property type="molecule type" value="Genomic_DNA"/>
</dbReference>
<dbReference type="GO" id="GO:0005524">
    <property type="term" value="F:ATP binding"/>
    <property type="evidence" value="ECO:0007669"/>
    <property type="project" value="UniProtKB-KW"/>
</dbReference>
<evidence type="ECO:0000313" key="23">
    <source>
        <dbReference type="Proteomes" id="UP000294194"/>
    </source>
</evidence>
<keyword evidence="3" id="KW-1003">Cell membrane</keyword>
<dbReference type="GO" id="GO:0004714">
    <property type="term" value="F:transmembrane receptor protein tyrosine kinase activity"/>
    <property type="evidence" value="ECO:0007669"/>
    <property type="project" value="UniProtKB-EC"/>
</dbReference>
<evidence type="ECO:0000256" key="4">
    <source>
        <dbReference type="ARBA" id="ARBA00022679"/>
    </source>
</evidence>
<evidence type="ECO:0000313" key="22">
    <source>
        <dbReference type="EMBL" id="TBN55992.1"/>
    </source>
</evidence>
<evidence type="ECO:0000256" key="16">
    <source>
        <dbReference type="SAM" id="MobiDB-lite"/>
    </source>
</evidence>
<feature type="domain" description="MBG" evidence="21">
    <location>
        <begin position="2061"/>
        <end position="2131"/>
    </location>
</feature>
<dbReference type="InterPro" id="IPR013783">
    <property type="entry name" value="Ig-like_fold"/>
</dbReference>
<feature type="domain" description="MBG" evidence="21">
    <location>
        <begin position="1730"/>
        <end position="1800"/>
    </location>
</feature>
<feature type="compositionally biased region" description="Low complexity" evidence="16">
    <location>
        <begin position="59"/>
        <end position="82"/>
    </location>
</feature>
<dbReference type="InterPro" id="IPR041286">
    <property type="entry name" value="MBG_2"/>
</dbReference>
<dbReference type="GO" id="GO:0005886">
    <property type="term" value="C:plasma membrane"/>
    <property type="evidence" value="ECO:0007669"/>
    <property type="project" value="UniProtKB-SubCell"/>
</dbReference>
<feature type="domain" description="Bacterial Ig-like" evidence="20">
    <location>
        <begin position="375"/>
        <end position="460"/>
    </location>
</feature>
<dbReference type="GO" id="GO:0005975">
    <property type="term" value="P:carbohydrate metabolic process"/>
    <property type="evidence" value="ECO:0007669"/>
    <property type="project" value="UniProtKB-ARBA"/>
</dbReference>
<evidence type="ECO:0000256" key="11">
    <source>
        <dbReference type="ARBA" id="ARBA00023136"/>
    </source>
</evidence>
<evidence type="ECO:0000259" key="20">
    <source>
        <dbReference type="Pfam" id="PF16640"/>
    </source>
</evidence>
<accession>A0A4Q9GMJ2</accession>
<reference evidence="23" key="1">
    <citation type="submission" date="2019-02" db="EMBL/GenBank/DDBJ databases">
        <title>Glaciihabitans arcticus sp. nov., a psychrotolerant bacterium isolated from polar soil.</title>
        <authorList>
            <person name="Dahal R.H."/>
        </authorList>
    </citation>
    <scope>NUCLEOTIDE SEQUENCE [LARGE SCALE GENOMIC DNA]</scope>
    <source>
        <strain evidence="23">RP-3-7</strain>
    </source>
</reference>
<proteinExistence type="predicted"/>
<keyword evidence="4" id="KW-0808">Transferase</keyword>
<feature type="signal peptide" evidence="18">
    <location>
        <begin position="1"/>
        <end position="29"/>
    </location>
</feature>
<evidence type="ECO:0000256" key="5">
    <source>
        <dbReference type="ARBA" id="ARBA00022692"/>
    </source>
</evidence>
<keyword evidence="6 18" id="KW-0732">Signal</keyword>
<evidence type="ECO:0000256" key="9">
    <source>
        <dbReference type="ARBA" id="ARBA00022840"/>
    </source>
</evidence>
<dbReference type="EC" id="2.7.10.1" evidence="2"/>
<evidence type="ECO:0000256" key="18">
    <source>
        <dbReference type="SAM" id="SignalP"/>
    </source>
</evidence>
<feature type="domain" description="Bacterial Ig-like" evidence="20">
    <location>
        <begin position="1115"/>
        <end position="1199"/>
    </location>
</feature>
<feature type="domain" description="ALK/LTK-like glycine-rich" evidence="19">
    <location>
        <begin position="1224"/>
        <end position="1434"/>
    </location>
</feature>
<feature type="region of interest" description="Disordered" evidence="16">
    <location>
        <begin position="1315"/>
        <end position="1342"/>
    </location>
</feature>
<evidence type="ECO:0000256" key="17">
    <source>
        <dbReference type="SAM" id="Phobius"/>
    </source>
</evidence>
<evidence type="ECO:0000256" key="15">
    <source>
        <dbReference type="ARBA" id="ARBA00023180"/>
    </source>
</evidence>
<feature type="domain" description="ALK/LTK-like glycine-rich" evidence="19">
    <location>
        <begin position="667"/>
        <end position="887"/>
    </location>
</feature>
<evidence type="ECO:0000256" key="12">
    <source>
        <dbReference type="ARBA" id="ARBA00023137"/>
    </source>
</evidence>
<dbReference type="Pfam" id="PF18676">
    <property type="entry name" value="MBG_2"/>
    <property type="match status" value="6"/>
</dbReference>
<feature type="domain" description="MBG" evidence="21">
    <location>
        <begin position="1812"/>
        <end position="1884"/>
    </location>
</feature>
<evidence type="ECO:0000256" key="2">
    <source>
        <dbReference type="ARBA" id="ARBA00011902"/>
    </source>
</evidence>
<feature type="region of interest" description="Disordered" evidence="16">
    <location>
        <begin position="34"/>
        <end position="90"/>
    </location>
</feature>
<comment type="caution">
    <text evidence="22">The sequence shown here is derived from an EMBL/GenBank/DDBJ whole genome shotgun (WGS) entry which is preliminary data.</text>
</comment>
<dbReference type="Proteomes" id="UP000294194">
    <property type="component" value="Unassembled WGS sequence"/>
</dbReference>
<gene>
    <name evidence="22" type="ORF">EYE40_00465</name>
</gene>
<keyword evidence="15" id="KW-0325">Glycoprotein</keyword>
<keyword evidence="10 17" id="KW-1133">Transmembrane helix</keyword>
<evidence type="ECO:0000259" key="21">
    <source>
        <dbReference type="Pfam" id="PF18676"/>
    </source>
</evidence>
<feature type="domain" description="Bacterial Ig-like" evidence="20">
    <location>
        <begin position="469"/>
        <end position="558"/>
    </location>
</feature>
<evidence type="ECO:0000256" key="8">
    <source>
        <dbReference type="ARBA" id="ARBA00022777"/>
    </source>
</evidence>
<comment type="subcellular location">
    <subcellularLocation>
        <location evidence="1">Cell membrane</location>
        <topology evidence="1">Single-pass type I membrane protein</topology>
    </subcellularLocation>
</comment>
<keyword evidence="13" id="KW-1015">Disulfide bond</keyword>
<feature type="transmembrane region" description="Helical" evidence="17">
    <location>
        <begin position="2601"/>
        <end position="2623"/>
    </location>
</feature>
<dbReference type="Pfam" id="PF12810">
    <property type="entry name" value="ALK_LTK_GRD"/>
    <property type="match status" value="2"/>
</dbReference>
<evidence type="ECO:0000256" key="3">
    <source>
        <dbReference type="ARBA" id="ARBA00022475"/>
    </source>
</evidence>
<feature type="domain" description="MBG" evidence="21">
    <location>
        <begin position="2143"/>
        <end position="2214"/>
    </location>
</feature>
<keyword evidence="14" id="KW-0675">Receptor</keyword>
<feature type="domain" description="MBG" evidence="21">
    <location>
        <begin position="2477"/>
        <end position="2550"/>
    </location>
</feature>
<feature type="domain" description="MBG" evidence="21">
    <location>
        <begin position="2393"/>
        <end position="2464"/>
    </location>
</feature>
<keyword evidence="9" id="KW-0067">ATP-binding</keyword>
<organism evidence="22 23">
    <name type="scientific">Glaciihabitans arcticus</name>
    <dbReference type="NCBI Taxonomy" id="2668039"/>
    <lineage>
        <taxon>Bacteria</taxon>
        <taxon>Bacillati</taxon>
        <taxon>Actinomycetota</taxon>
        <taxon>Actinomycetes</taxon>
        <taxon>Micrococcales</taxon>
        <taxon>Microbacteriaceae</taxon>
        <taxon>Glaciihabitans</taxon>
    </lineage>
</organism>
<keyword evidence="11 17" id="KW-0472">Membrane</keyword>
<feature type="compositionally biased region" description="Low complexity" evidence="16">
    <location>
        <begin position="41"/>
        <end position="50"/>
    </location>
</feature>
<keyword evidence="7" id="KW-0547">Nucleotide-binding</keyword>
<protein>
    <recommendedName>
        <fullName evidence="2">receptor protein-tyrosine kinase</fullName>
        <ecNumber evidence="2">2.7.10.1</ecNumber>
    </recommendedName>
</protein>
<evidence type="ECO:0000256" key="6">
    <source>
        <dbReference type="ARBA" id="ARBA00022729"/>
    </source>
</evidence>
<keyword evidence="12" id="KW-0829">Tyrosine-protein kinase</keyword>
<evidence type="ECO:0000256" key="1">
    <source>
        <dbReference type="ARBA" id="ARBA00004251"/>
    </source>
</evidence>
<evidence type="ECO:0000256" key="10">
    <source>
        <dbReference type="ARBA" id="ARBA00022989"/>
    </source>
</evidence>
<keyword evidence="23" id="KW-1185">Reference proteome</keyword>
<keyword evidence="5 17" id="KW-0812">Transmembrane</keyword>
<dbReference type="InterPro" id="IPR055163">
    <property type="entry name" value="ALK/LTK-like_GRD"/>
</dbReference>
<evidence type="ECO:0000256" key="7">
    <source>
        <dbReference type="ARBA" id="ARBA00022741"/>
    </source>
</evidence>
<feature type="region of interest" description="Disordered" evidence="16">
    <location>
        <begin position="2559"/>
        <end position="2591"/>
    </location>
</feature>
<feature type="compositionally biased region" description="Low complexity" evidence="16">
    <location>
        <begin position="2565"/>
        <end position="2576"/>
    </location>
</feature>
<evidence type="ECO:0000256" key="14">
    <source>
        <dbReference type="ARBA" id="ARBA00023170"/>
    </source>
</evidence>
<dbReference type="InterPro" id="IPR032109">
    <property type="entry name" value="Big_3_5"/>
</dbReference>
<feature type="region of interest" description="Disordered" evidence="16">
    <location>
        <begin position="770"/>
        <end position="795"/>
    </location>
</feature>
<evidence type="ECO:0000256" key="13">
    <source>
        <dbReference type="ARBA" id="ARBA00023157"/>
    </source>
</evidence>
<feature type="chain" id="PRO_5020782858" description="receptor protein-tyrosine kinase" evidence="18">
    <location>
        <begin position="30"/>
        <end position="2631"/>
    </location>
</feature>
<dbReference type="Pfam" id="PF16640">
    <property type="entry name" value="Big_3_5"/>
    <property type="match status" value="5"/>
</dbReference>
<evidence type="ECO:0000259" key="19">
    <source>
        <dbReference type="Pfam" id="PF12810"/>
    </source>
</evidence>
<feature type="domain" description="Bacterial Ig-like" evidence="20">
    <location>
        <begin position="569"/>
        <end position="655"/>
    </location>
</feature>